<comment type="caution">
    <text evidence="5">The sequence shown here is derived from an EMBL/GenBank/DDBJ whole genome shotgun (WGS) entry which is preliminary data.</text>
</comment>
<feature type="chain" id="PRO_5017227807" evidence="4">
    <location>
        <begin position="25"/>
        <end position="189"/>
    </location>
</feature>
<feature type="region of interest" description="Disordered" evidence="3">
    <location>
        <begin position="70"/>
        <end position="91"/>
    </location>
</feature>
<evidence type="ECO:0000256" key="1">
    <source>
        <dbReference type="ARBA" id="ARBA00009091"/>
    </source>
</evidence>
<dbReference type="OrthoDB" id="5524239at2"/>
<dbReference type="AlphaFoldDB" id="A0A3A8KG58"/>
<organism evidence="5 6">
    <name type="scientific">Corallococcus carmarthensis</name>
    <dbReference type="NCBI Taxonomy" id="2316728"/>
    <lineage>
        <taxon>Bacteria</taxon>
        <taxon>Pseudomonadati</taxon>
        <taxon>Myxococcota</taxon>
        <taxon>Myxococcia</taxon>
        <taxon>Myxococcales</taxon>
        <taxon>Cystobacterineae</taxon>
        <taxon>Myxococcaceae</taxon>
        <taxon>Corallococcus</taxon>
    </lineage>
</organism>
<dbReference type="SUPFAM" id="SSF111384">
    <property type="entry name" value="OmpH-like"/>
    <property type="match status" value="1"/>
</dbReference>
<evidence type="ECO:0000256" key="2">
    <source>
        <dbReference type="ARBA" id="ARBA00022729"/>
    </source>
</evidence>
<dbReference type="PANTHER" id="PTHR35089:SF1">
    <property type="entry name" value="CHAPERONE PROTEIN SKP"/>
    <property type="match status" value="1"/>
</dbReference>
<evidence type="ECO:0000313" key="6">
    <source>
        <dbReference type="Proteomes" id="UP000268313"/>
    </source>
</evidence>
<evidence type="ECO:0000313" key="5">
    <source>
        <dbReference type="EMBL" id="RKH01442.1"/>
    </source>
</evidence>
<dbReference type="EMBL" id="RAWE01000071">
    <property type="protein sequence ID" value="RKH01442.1"/>
    <property type="molecule type" value="Genomic_DNA"/>
</dbReference>
<keyword evidence="2 4" id="KW-0732">Signal</keyword>
<proteinExistence type="inferred from homology"/>
<dbReference type="Pfam" id="PF03938">
    <property type="entry name" value="OmpH"/>
    <property type="match status" value="1"/>
</dbReference>
<dbReference type="Proteomes" id="UP000268313">
    <property type="component" value="Unassembled WGS sequence"/>
</dbReference>
<comment type="similarity">
    <text evidence="1">Belongs to the Skp family.</text>
</comment>
<reference evidence="6" key="1">
    <citation type="submission" date="2018-09" db="EMBL/GenBank/DDBJ databases">
        <authorList>
            <person name="Livingstone P.G."/>
            <person name="Whitworth D.E."/>
        </authorList>
    </citation>
    <scope>NUCLEOTIDE SEQUENCE [LARGE SCALE GENOMIC DNA]</scope>
    <source>
        <strain evidence="6">CA043D</strain>
    </source>
</reference>
<evidence type="ECO:0000256" key="4">
    <source>
        <dbReference type="SAM" id="SignalP"/>
    </source>
</evidence>
<dbReference type="SMART" id="SM00935">
    <property type="entry name" value="OmpH"/>
    <property type="match status" value="1"/>
</dbReference>
<protein>
    <submittedName>
        <fullName evidence="5">OmpH family outer membrane protein</fullName>
    </submittedName>
</protein>
<feature type="compositionally biased region" description="Polar residues" evidence="3">
    <location>
        <begin position="81"/>
        <end position="91"/>
    </location>
</feature>
<keyword evidence="6" id="KW-1185">Reference proteome</keyword>
<dbReference type="PANTHER" id="PTHR35089">
    <property type="entry name" value="CHAPERONE PROTEIN SKP"/>
    <property type="match status" value="1"/>
</dbReference>
<evidence type="ECO:0000256" key="3">
    <source>
        <dbReference type="SAM" id="MobiDB-lite"/>
    </source>
</evidence>
<dbReference type="InterPro" id="IPR024930">
    <property type="entry name" value="Skp_dom_sf"/>
</dbReference>
<dbReference type="RefSeq" id="WP_120604192.1">
    <property type="nucleotide sequence ID" value="NZ_JABFJX010000332.1"/>
</dbReference>
<dbReference type="GO" id="GO:0005829">
    <property type="term" value="C:cytosol"/>
    <property type="evidence" value="ECO:0007669"/>
    <property type="project" value="TreeGrafter"/>
</dbReference>
<dbReference type="Gene3D" id="3.30.910.20">
    <property type="entry name" value="Skp domain"/>
    <property type="match status" value="1"/>
</dbReference>
<sequence length="189" mass="20897">MSLRSTLAAAAAVLSLALPVAASAAELKVAYVDLQRVLLEVDDGKAAKARLQKWLEDRQKEIDKEQDTLRKEKETLDKQASAMSEATRTQKATELQKKVMELAQKYERSRAEAANKERQEMEPIVNRIDQVIASIAERDGLGMVLDKRDSGIVFALSQYDISNEVVRSYNNSAAKKPAAPVAKDAPVKK</sequence>
<gene>
    <name evidence="5" type="ORF">D7X32_20180</name>
</gene>
<name>A0A3A8KG58_9BACT</name>
<dbReference type="InterPro" id="IPR005632">
    <property type="entry name" value="Chaperone_Skp"/>
</dbReference>
<accession>A0A3A8KG58</accession>
<dbReference type="GO" id="GO:0050821">
    <property type="term" value="P:protein stabilization"/>
    <property type="evidence" value="ECO:0007669"/>
    <property type="project" value="TreeGrafter"/>
</dbReference>
<dbReference type="GO" id="GO:0051082">
    <property type="term" value="F:unfolded protein binding"/>
    <property type="evidence" value="ECO:0007669"/>
    <property type="project" value="InterPro"/>
</dbReference>
<feature type="signal peptide" evidence="4">
    <location>
        <begin position="1"/>
        <end position="24"/>
    </location>
</feature>